<dbReference type="SUPFAM" id="SSF50494">
    <property type="entry name" value="Trypsin-like serine proteases"/>
    <property type="match status" value="1"/>
</dbReference>
<dbReference type="InterPro" id="IPR043504">
    <property type="entry name" value="Peptidase_S1_PA_chymotrypsin"/>
</dbReference>
<dbReference type="Proteomes" id="UP001430647">
    <property type="component" value="Unassembled WGS sequence"/>
</dbReference>
<dbReference type="GO" id="GO:0006508">
    <property type="term" value="P:proteolysis"/>
    <property type="evidence" value="ECO:0007669"/>
    <property type="project" value="UniProtKB-KW"/>
</dbReference>
<feature type="signal peptide" evidence="3">
    <location>
        <begin position="1"/>
        <end position="18"/>
    </location>
</feature>
<keyword evidence="6" id="KW-0645">Protease</keyword>
<dbReference type="SMART" id="SM00020">
    <property type="entry name" value="Tryp_SPc"/>
    <property type="match status" value="1"/>
</dbReference>
<name>A0AAU8I8Y1_9XANT</name>
<evidence type="ECO:0000313" key="5">
    <source>
        <dbReference type="EMBL" id="MCI2262945.1"/>
    </source>
</evidence>
<keyword evidence="3" id="KW-0732">Signal</keyword>
<dbReference type="EC" id="3.4.21.-" evidence="6"/>
<dbReference type="EMBL" id="CP131914">
    <property type="protein sequence ID" value="XCI81862.1"/>
    <property type="molecule type" value="Genomic_DNA"/>
</dbReference>
<feature type="compositionally biased region" description="Low complexity" evidence="2">
    <location>
        <begin position="281"/>
        <end position="293"/>
    </location>
</feature>
<reference evidence="6" key="3">
    <citation type="submission" date="2023-08" db="EMBL/GenBank/DDBJ databases">
        <title>Complete genome sequence of Xanthomonas indica.</title>
        <authorList>
            <person name="Patil P.B."/>
            <person name="Rana R."/>
        </authorList>
    </citation>
    <scope>NUCLEOTIDE SEQUENCE</scope>
    <source>
        <strain evidence="6">PPL560</strain>
    </source>
</reference>
<evidence type="ECO:0000256" key="2">
    <source>
        <dbReference type="SAM" id="MobiDB-lite"/>
    </source>
</evidence>
<evidence type="ECO:0000259" key="4">
    <source>
        <dbReference type="PROSITE" id="PS50240"/>
    </source>
</evidence>
<evidence type="ECO:0000313" key="6">
    <source>
        <dbReference type="EMBL" id="XCI81862.1"/>
    </source>
</evidence>
<dbReference type="InterPro" id="IPR001254">
    <property type="entry name" value="Trypsin_dom"/>
</dbReference>
<feature type="chain" id="PRO_5043851712" evidence="3">
    <location>
        <begin position="19"/>
        <end position="304"/>
    </location>
</feature>
<dbReference type="InterPro" id="IPR009003">
    <property type="entry name" value="Peptidase_S1_PA"/>
</dbReference>
<dbReference type="PRINTS" id="PR00722">
    <property type="entry name" value="CHYMOTRYPSIN"/>
</dbReference>
<sequence length="304" mass="32063">MKWIVACCLLAIATKAGAVVVRADVEEARYRIPAAAFPALADLPGEGHGVLIAPRWVVTAAHAAPMQMPGMDQDVSIGGVAHRIKRVVVHSGYRKLPDALVQEALASRDFAKFYAFLAASDDIALIELATPVTDVAPAALYLGDDEVGMTAELIGKGATGNGSVGQDPHGAHRGVLRHAFNTIVGADPRYLWYRFDPPPSALPLEGIAGSGDSGGPLLIGAGDARQLVGLTSWGQYPPAHPFWSTWTAQRPFVQGLYGQLTHAVRVSHYLPWIQQVMSTATDDASPTATPQAPVASGQMQVPAP</sequence>
<dbReference type="KEGG" id="xin:Q7W82_06815"/>
<evidence type="ECO:0000313" key="7">
    <source>
        <dbReference type="Proteomes" id="UP001430647"/>
    </source>
</evidence>
<evidence type="ECO:0000256" key="3">
    <source>
        <dbReference type="SAM" id="SignalP"/>
    </source>
</evidence>
<proteinExistence type="predicted"/>
<dbReference type="AlphaFoldDB" id="A0AAU8I8Y1"/>
<dbReference type="InterPro" id="IPR001314">
    <property type="entry name" value="Peptidase_S1A"/>
</dbReference>
<dbReference type="GO" id="GO:0004252">
    <property type="term" value="F:serine-type endopeptidase activity"/>
    <property type="evidence" value="ECO:0007669"/>
    <property type="project" value="InterPro"/>
</dbReference>
<protein>
    <submittedName>
        <fullName evidence="6">Trypsin-like serine protease</fullName>
        <ecNumber evidence="6">3.4.21.-</ecNumber>
    </submittedName>
</protein>
<dbReference type="EMBL" id="JAKJPQ010000013">
    <property type="protein sequence ID" value="MCI2262945.1"/>
    <property type="molecule type" value="Genomic_DNA"/>
</dbReference>
<reference evidence="5" key="2">
    <citation type="submission" date="2022-01" db="EMBL/GenBank/DDBJ databases">
        <authorList>
            <person name="Rana R."/>
            <person name="Patil P.B."/>
        </authorList>
    </citation>
    <scope>NUCLEOTIDE SEQUENCE</scope>
    <source>
        <strain evidence="5">PPL560</strain>
    </source>
</reference>
<organism evidence="6">
    <name type="scientific">Xanthomonas indica</name>
    <dbReference type="NCBI Taxonomy" id="2912242"/>
    <lineage>
        <taxon>Bacteria</taxon>
        <taxon>Pseudomonadati</taxon>
        <taxon>Pseudomonadota</taxon>
        <taxon>Gammaproteobacteria</taxon>
        <taxon>Lysobacterales</taxon>
        <taxon>Lysobacteraceae</taxon>
        <taxon>Xanthomonas</taxon>
    </lineage>
</organism>
<feature type="region of interest" description="Disordered" evidence="2">
    <location>
        <begin position="281"/>
        <end position="304"/>
    </location>
</feature>
<dbReference type="PANTHER" id="PTHR24250">
    <property type="entry name" value="CHYMOTRYPSIN-RELATED"/>
    <property type="match status" value="1"/>
</dbReference>
<dbReference type="PROSITE" id="PS50240">
    <property type="entry name" value="TRYPSIN_DOM"/>
    <property type="match status" value="1"/>
</dbReference>
<dbReference type="PANTHER" id="PTHR24250:SF50">
    <property type="entry name" value="PEPTIDASE S1 DOMAIN-CONTAINING PROTEIN"/>
    <property type="match status" value="1"/>
</dbReference>
<feature type="domain" description="Peptidase S1" evidence="4">
    <location>
        <begin position="20"/>
        <end position="278"/>
    </location>
</feature>
<dbReference type="RefSeq" id="WP_242160716.1">
    <property type="nucleotide sequence ID" value="NZ_CP131914.1"/>
</dbReference>
<reference evidence="5 7" key="1">
    <citation type="journal article" date="2022" name="Curr. Microbiol.">
        <title>Xanthomonas indica sp. nov., a Novel Member of Non-Pathogenic Xanthomonas Community from Healthy Rice Seeds.</title>
        <authorList>
            <person name="Rana R."/>
            <person name="Madhavan V.N."/>
            <person name="Saroha T."/>
            <person name="Bansal K."/>
            <person name="Kaur A."/>
            <person name="Sonti R.V."/>
            <person name="Patel H.K."/>
            <person name="Patil P.B."/>
        </authorList>
    </citation>
    <scope>NUCLEOTIDE SEQUENCE [LARGE SCALE GENOMIC DNA]</scope>
    <source>
        <strain evidence="5 7">PPL560</strain>
    </source>
</reference>
<keyword evidence="6" id="KW-0378">Hydrolase</keyword>
<accession>A0AAU8I8Y1</accession>
<evidence type="ECO:0000256" key="1">
    <source>
        <dbReference type="ARBA" id="ARBA00023157"/>
    </source>
</evidence>
<dbReference type="Pfam" id="PF00089">
    <property type="entry name" value="Trypsin"/>
    <property type="match status" value="1"/>
</dbReference>
<keyword evidence="1" id="KW-1015">Disulfide bond</keyword>
<dbReference type="Gene3D" id="2.40.10.10">
    <property type="entry name" value="Trypsin-like serine proteases"/>
    <property type="match status" value="1"/>
</dbReference>
<keyword evidence="7" id="KW-1185">Reference proteome</keyword>
<gene>
    <name evidence="5" type="ORF">L3V74_15510</name>
    <name evidence="6" type="ORF">Q7W82_06815</name>
</gene>